<feature type="compositionally biased region" description="Basic and acidic residues" evidence="1">
    <location>
        <begin position="414"/>
        <end position="438"/>
    </location>
</feature>
<evidence type="ECO:0000313" key="2">
    <source>
        <dbReference type="EMBL" id="AAW77645.1"/>
    </source>
</evidence>
<evidence type="ECO:0000313" key="3">
    <source>
        <dbReference type="Proteomes" id="UP000006735"/>
    </source>
</evidence>
<gene>
    <name evidence="2" type="ordered locus">XOO4391</name>
</gene>
<feature type="compositionally biased region" description="Low complexity" evidence="1">
    <location>
        <begin position="226"/>
        <end position="237"/>
    </location>
</feature>
<evidence type="ECO:0000256" key="1">
    <source>
        <dbReference type="SAM" id="MobiDB-lite"/>
    </source>
</evidence>
<proteinExistence type="predicted"/>
<dbReference type="EMBL" id="AE013598">
    <property type="protein sequence ID" value="AAW77645.1"/>
    <property type="molecule type" value="Genomic_DNA"/>
</dbReference>
<sequence>MMRTNFLPRSYYRGAAEQASSAAADVPAATPESCSSHVLHQAPRTDAVNNTSRSPRAMLASARKSLASLRKRLPMMCLGSPTTEATQTPGKASTPHASVQSPPRPQMAQAGLDAPAPDAMGKPFYLNPLRPPPRHQAPVAPARTREPVQVRPSRNEDRWQQQQSPHRRNATTQAPRQMEPTRAAGRVPVREYEQNGSSHWRQQAPDRIVTDRVRQPRLPESPPLPASLSVSPTSSSPTQGKRQTLLGRLNAQLVPYNQRKYQIDTREDPTPTEEERELLRTRQVLIDQRNEIRDIQLDSMLTGLAPMENIHPPKTTTSRVSVVQHKVIETNRRAFLAVEGKELDMGLIGRDYARAQRRIEPLEASGADYRKIKRLKRMMEGYQNWLALRQMIDDINDQLALLGAPQLSDSDPSTPREREDAAQEQLDRHGDSMENGYR</sequence>
<dbReference type="STRING" id="291331.XOO4391"/>
<dbReference type="Proteomes" id="UP000006735">
    <property type="component" value="Chromosome"/>
</dbReference>
<organism evidence="2 3">
    <name type="scientific">Xanthomonas oryzae pv. oryzae (strain KACC10331 / KXO85)</name>
    <dbReference type="NCBI Taxonomy" id="291331"/>
    <lineage>
        <taxon>Bacteria</taxon>
        <taxon>Pseudomonadati</taxon>
        <taxon>Pseudomonadota</taxon>
        <taxon>Gammaproteobacteria</taxon>
        <taxon>Lysobacterales</taxon>
        <taxon>Lysobacteraceae</taxon>
        <taxon>Xanthomonas</taxon>
    </lineage>
</organism>
<reference evidence="2 3" key="1">
    <citation type="journal article" date="2005" name="Nucleic Acids Res.">
        <title>The genome sequence of Xanthomonas oryzae pathovar oryzae KACC10331, the bacterial blight pathogen of rice.</title>
        <authorList>
            <person name="Lee B.M."/>
            <person name="Park Y.J."/>
            <person name="Park D.S."/>
            <person name="Kang H.W."/>
            <person name="Kim J.G."/>
            <person name="Song E.S."/>
            <person name="Park I.C."/>
            <person name="Yoon U.H."/>
            <person name="Hahn J.H."/>
            <person name="Koo B.S."/>
            <person name="Lee G.B."/>
            <person name="Kim H."/>
            <person name="Park H.S."/>
            <person name="Yoon K.O."/>
            <person name="Kim J.H."/>
            <person name="Jung C.H."/>
            <person name="Koh N.H."/>
            <person name="Seo J.S."/>
            <person name="Go S.J."/>
        </authorList>
    </citation>
    <scope>NUCLEOTIDE SEQUENCE [LARGE SCALE GENOMIC DNA]</scope>
    <source>
        <strain evidence="3">KACC10331 / KXO85</strain>
    </source>
</reference>
<feature type="region of interest" description="Disordered" evidence="1">
    <location>
        <begin position="404"/>
        <end position="438"/>
    </location>
</feature>
<dbReference type="HOGENOM" id="CLU_626916_0_0_6"/>
<feature type="region of interest" description="Disordered" evidence="1">
    <location>
        <begin position="79"/>
        <end position="241"/>
    </location>
</feature>
<dbReference type="KEGG" id="xoo:XOO4391"/>
<keyword evidence="3" id="KW-1185">Reference proteome</keyword>
<protein>
    <recommendedName>
        <fullName evidence="4">Type III effector protein XopR</fullName>
    </recommendedName>
</protein>
<feature type="compositionally biased region" description="Basic and acidic residues" evidence="1">
    <location>
        <begin position="143"/>
        <end position="159"/>
    </location>
</feature>
<evidence type="ECO:0008006" key="4">
    <source>
        <dbReference type="Google" id="ProtNLM"/>
    </source>
</evidence>
<dbReference type="AlphaFoldDB" id="Q5GUH8"/>
<feature type="compositionally biased region" description="Polar residues" evidence="1">
    <location>
        <begin position="80"/>
        <end position="101"/>
    </location>
</feature>
<feature type="compositionally biased region" description="Polar residues" evidence="1">
    <location>
        <begin position="160"/>
        <end position="175"/>
    </location>
</feature>
<name>Q5GUH8_XANOR</name>
<accession>Q5GUH8</accession>
<dbReference type="NCBIfam" id="NF041356">
    <property type="entry name" value="XopR"/>
    <property type="match status" value="1"/>
</dbReference>